<proteinExistence type="predicted"/>
<evidence type="ECO:0000256" key="1">
    <source>
        <dbReference type="SAM" id="MobiDB-lite"/>
    </source>
</evidence>
<evidence type="ECO:0000313" key="3">
    <source>
        <dbReference type="Proteomes" id="UP000054805"/>
    </source>
</evidence>
<feature type="compositionally biased region" description="Basic and acidic residues" evidence="1">
    <location>
        <begin position="12"/>
        <end position="24"/>
    </location>
</feature>
<evidence type="ECO:0000313" key="2">
    <source>
        <dbReference type="EMBL" id="KRY95922.1"/>
    </source>
</evidence>
<comment type="caution">
    <text evidence="2">The sequence shown here is derived from an EMBL/GenBank/DDBJ whole genome shotgun (WGS) entry which is preliminary data.</text>
</comment>
<sequence>MLEDSCLSHGSQEARRNPDNKRPEPISALLDRGREEAGES</sequence>
<organism evidence="2 3">
    <name type="scientific">Trichinella pseudospiralis</name>
    <name type="common">Parasitic roundworm</name>
    <dbReference type="NCBI Taxonomy" id="6337"/>
    <lineage>
        <taxon>Eukaryota</taxon>
        <taxon>Metazoa</taxon>
        <taxon>Ecdysozoa</taxon>
        <taxon>Nematoda</taxon>
        <taxon>Enoplea</taxon>
        <taxon>Dorylaimia</taxon>
        <taxon>Trichinellida</taxon>
        <taxon>Trichinellidae</taxon>
        <taxon>Trichinella</taxon>
    </lineage>
</organism>
<dbReference type="AlphaFoldDB" id="A0A0V1GCU5"/>
<keyword evidence="3" id="KW-1185">Reference proteome</keyword>
<dbReference type="Proteomes" id="UP000054805">
    <property type="component" value="Unassembled WGS sequence"/>
</dbReference>
<accession>A0A0V1GCU5</accession>
<protein>
    <submittedName>
        <fullName evidence="2">Uncharacterized protein</fullName>
    </submittedName>
</protein>
<name>A0A0V1GCU5_TRIPS</name>
<feature type="region of interest" description="Disordered" evidence="1">
    <location>
        <begin position="1"/>
        <end position="40"/>
    </location>
</feature>
<gene>
    <name evidence="2" type="ORF">T4B_4499</name>
</gene>
<dbReference type="EMBL" id="JYDS01003667">
    <property type="protein sequence ID" value="KRY95922.1"/>
    <property type="molecule type" value="Genomic_DNA"/>
</dbReference>
<reference evidence="2 3" key="1">
    <citation type="submission" date="2015-01" db="EMBL/GenBank/DDBJ databases">
        <title>Evolution of Trichinella species and genotypes.</title>
        <authorList>
            <person name="Korhonen P.K."/>
            <person name="Edoardo P."/>
            <person name="Giuseppe L.R."/>
            <person name="Gasser R.B."/>
        </authorList>
    </citation>
    <scope>NUCLEOTIDE SEQUENCE [LARGE SCALE GENOMIC DNA]</scope>
    <source>
        <strain evidence="2">ISS588</strain>
    </source>
</reference>
<feature type="compositionally biased region" description="Basic and acidic residues" evidence="1">
    <location>
        <begin position="31"/>
        <end position="40"/>
    </location>
</feature>